<accession>A0A4V6A1L9</accession>
<keyword evidence="2" id="KW-1185">Reference proteome</keyword>
<dbReference type="Proteomes" id="UP000298663">
    <property type="component" value="Unassembled WGS sequence"/>
</dbReference>
<dbReference type="EMBL" id="AZBU02000005">
    <property type="protein sequence ID" value="TKR75955.1"/>
    <property type="molecule type" value="Genomic_DNA"/>
</dbReference>
<reference evidence="1 2" key="2">
    <citation type="journal article" date="2019" name="G3 (Bethesda)">
        <title>Hybrid Assembly of the Genome of the Entomopathogenic Nematode Steinernema carpocapsae Identifies the X-Chromosome.</title>
        <authorList>
            <person name="Serra L."/>
            <person name="Macchietto M."/>
            <person name="Macias-Munoz A."/>
            <person name="McGill C.J."/>
            <person name="Rodriguez I.M."/>
            <person name="Rodriguez B."/>
            <person name="Murad R."/>
            <person name="Mortazavi A."/>
        </authorList>
    </citation>
    <scope>NUCLEOTIDE SEQUENCE [LARGE SCALE GENOMIC DNA]</scope>
    <source>
        <strain evidence="1 2">ALL</strain>
    </source>
</reference>
<dbReference type="AlphaFoldDB" id="A0A4V6A1L9"/>
<comment type="caution">
    <text evidence="1">The sequence shown here is derived from an EMBL/GenBank/DDBJ whole genome shotgun (WGS) entry which is preliminary data.</text>
</comment>
<sequence>MDLLPTEFYEDLLLSVFNVYSDTTYTRIPGTLGYCAKQLEEKASRKYVWIENWTKISSIQYYDLLFNRVQPENVAQASKFRLEKTVSFDGSENSAASIDDKVKRQLENLLQEPGMLSLHLFSTKLNQTWVELFSSWKSLNLVYVLDEFNDLVYTLLKRLLDQKQLLHLFFDCAIPSSKQTDLISEILQQAQFQILCFADGSEEGVKNAIVSKWEKNKELFAGKRVQWKRFVKLHDNSFTRLKSIYASKLQYRKENLLIEYYLNLDVTNQTTDEVFMQNVAASNLCFM</sequence>
<proteinExistence type="predicted"/>
<gene>
    <name evidence="1" type="ORF">L596_017173</name>
</gene>
<reference evidence="1 2" key="1">
    <citation type="journal article" date="2015" name="Genome Biol.">
        <title>Comparative genomics of Steinernema reveals deeply conserved gene regulatory networks.</title>
        <authorList>
            <person name="Dillman A.R."/>
            <person name="Macchietto M."/>
            <person name="Porter C.F."/>
            <person name="Rogers A."/>
            <person name="Williams B."/>
            <person name="Antoshechkin I."/>
            <person name="Lee M.M."/>
            <person name="Goodwin Z."/>
            <person name="Lu X."/>
            <person name="Lewis E.E."/>
            <person name="Goodrich-Blair H."/>
            <person name="Stock S.P."/>
            <person name="Adams B.J."/>
            <person name="Sternberg P.W."/>
            <person name="Mortazavi A."/>
        </authorList>
    </citation>
    <scope>NUCLEOTIDE SEQUENCE [LARGE SCALE GENOMIC DNA]</scope>
    <source>
        <strain evidence="1 2">ALL</strain>
    </source>
</reference>
<name>A0A4V6A1L9_STECR</name>
<evidence type="ECO:0000313" key="2">
    <source>
        <dbReference type="Proteomes" id="UP000298663"/>
    </source>
</evidence>
<organism evidence="1 2">
    <name type="scientific">Steinernema carpocapsae</name>
    <name type="common">Entomopathogenic nematode</name>
    <dbReference type="NCBI Taxonomy" id="34508"/>
    <lineage>
        <taxon>Eukaryota</taxon>
        <taxon>Metazoa</taxon>
        <taxon>Ecdysozoa</taxon>
        <taxon>Nematoda</taxon>
        <taxon>Chromadorea</taxon>
        <taxon>Rhabditida</taxon>
        <taxon>Tylenchina</taxon>
        <taxon>Panagrolaimomorpha</taxon>
        <taxon>Strongyloidoidea</taxon>
        <taxon>Steinernematidae</taxon>
        <taxon>Steinernema</taxon>
    </lineage>
</organism>
<evidence type="ECO:0000313" key="1">
    <source>
        <dbReference type="EMBL" id="TKR75955.1"/>
    </source>
</evidence>
<protein>
    <submittedName>
        <fullName evidence="1">Uncharacterized protein</fullName>
    </submittedName>
</protein>